<evidence type="ECO:0000313" key="16">
    <source>
        <dbReference type="Proteomes" id="UP001515500"/>
    </source>
</evidence>
<dbReference type="GeneID" id="120258815"/>
<keyword evidence="16" id="KW-1185">Reference proteome</keyword>
<dbReference type="GO" id="GO:0061630">
    <property type="term" value="F:ubiquitin protein ligase activity"/>
    <property type="evidence" value="ECO:0007669"/>
    <property type="project" value="TreeGrafter"/>
</dbReference>
<feature type="domain" description="RING-type" evidence="14">
    <location>
        <begin position="329"/>
        <end position="371"/>
    </location>
</feature>
<dbReference type="InterPro" id="IPR057992">
    <property type="entry name" value="TPR_SYVN1_N"/>
</dbReference>
<feature type="transmembrane region" description="Helical" evidence="13">
    <location>
        <begin position="182"/>
        <end position="206"/>
    </location>
</feature>
<gene>
    <name evidence="17" type="primary">LOC120258815</name>
</gene>
<dbReference type="Gene3D" id="1.10.8.10">
    <property type="entry name" value="DNA helicase RuvA subunit, C-terminal domain"/>
    <property type="match status" value="1"/>
</dbReference>
<dbReference type="Pfam" id="PF02845">
    <property type="entry name" value="CUE"/>
    <property type="match status" value="1"/>
</dbReference>
<dbReference type="Gene3D" id="3.30.40.10">
    <property type="entry name" value="Zinc/RING finger domain, C3HC4 (zinc finger)"/>
    <property type="match status" value="1"/>
</dbReference>
<feature type="transmembrane region" description="Helical" evidence="13">
    <location>
        <begin position="62"/>
        <end position="78"/>
    </location>
</feature>
<keyword evidence="3" id="KW-0808">Transferase</keyword>
<dbReference type="GO" id="GO:0006511">
    <property type="term" value="P:ubiquitin-dependent protein catabolic process"/>
    <property type="evidence" value="ECO:0007669"/>
    <property type="project" value="TreeGrafter"/>
</dbReference>
<keyword evidence="10 13" id="KW-0472">Membrane</keyword>
<dbReference type="PROSITE" id="PS50089">
    <property type="entry name" value="ZF_RING_2"/>
    <property type="match status" value="1"/>
</dbReference>
<dbReference type="AlphaFoldDB" id="A0AB40B4K1"/>
<evidence type="ECO:0000256" key="8">
    <source>
        <dbReference type="ARBA" id="ARBA00022833"/>
    </source>
</evidence>
<dbReference type="GO" id="GO:0034052">
    <property type="term" value="P:positive regulation of plant-type hypersensitive response"/>
    <property type="evidence" value="ECO:0007669"/>
    <property type="project" value="TreeGrafter"/>
</dbReference>
<accession>A0AB40B4K1</accession>
<keyword evidence="8" id="KW-0862">Zinc</keyword>
<keyword evidence="4 13" id="KW-0812">Transmembrane</keyword>
<sequence>MAVNFLYVSVAYTALSLLGLQWWLTSFLDRIKSDGILSGGALEVVLSSHVTIALLVNLALNVYFLIVIGLKTLFFVQLSPAETRKVLERFINYIIYKGTFLPLVVPPNGYQVAVWSTWLLVLCSFKMFLTLAKDRLERLNASPSATPAKYFRVFSALLFVVSADFLWIRLCLMIYQSFSSKLYLLLFFEPLCILCETLLSVMVHGFQFLEIWHRHYIESGGDCSGSQASYKSGAGSLSEWKGILIRHGGFLLDMMTVLMALGHYLIIWWLHGMAFQLVDAILFLNLRALVSTVVKLVKGYIKMRKALNSLNGALPDATYEELCAYDDECAICKGPMARAKKLQCNHLFHLGCLRSWLDQGLTDVYACPTCRRPLFLSRPQNHSDSPAREVANDDQIAVQGNLGFDPQRIQGHAQPGGAIANQQHNPDTVWRGAGLDSAGWVHPWPNAGIDGPSTSNAIRSVGLTGVQMMMRQLASVGENFSHGSLEDAGWSFWPSHQASGSSIPPSLSIRNNRNGSGLRFRNNSPSVNPNMSELRTMVDRVREVLPHIHDELIVQDLLRTNNINITVNNLLLVQ</sequence>
<feature type="region of interest" description="Disordered" evidence="12">
    <location>
        <begin position="499"/>
        <end position="529"/>
    </location>
</feature>
<feature type="transmembrane region" description="Helical" evidence="13">
    <location>
        <begin position="277"/>
        <end position="297"/>
    </location>
</feature>
<dbReference type="RefSeq" id="XP_039122182.1">
    <property type="nucleotide sequence ID" value="XM_039266248.1"/>
</dbReference>
<dbReference type="InterPro" id="IPR001841">
    <property type="entry name" value="Znf_RING"/>
</dbReference>
<keyword evidence="5" id="KW-0479">Metal-binding</keyword>
<evidence type="ECO:0000256" key="10">
    <source>
        <dbReference type="ARBA" id="ARBA00023136"/>
    </source>
</evidence>
<dbReference type="PROSITE" id="PS51140">
    <property type="entry name" value="CUE"/>
    <property type="match status" value="1"/>
</dbReference>
<dbReference type="GO" id="GO:0005829">
    <property type="term" value="C:cytosol"/>
    <property type="evidence" value="ECO:0007669"/>
    <property type="project" value="TreeGrafter"/>
</dbReference>
<evidence type="ECO:0000256" key="12">
    <source>
        <dbReference type="SAM" id="MobiDB-lite"/>
    </source>
</evidence>
<feature type="transmembrane region" description="Helical" evidence="13">
    <location>
        <begin position="153"/>
        <end position="176"/>
    </location>
</feature>
<proteinExistence type="predicted"/>
<dbReference type="FunFam" id="3.30.40.10:FF:000259">
    <property type="entry name" value="E3 ubiquitin protein ligase RIN2"/>
    <property type="match status" value="1"/>
</dbReference>
<dbReference type="GO" id="GO:0005886">
    <property type="term" value="C:plasma membrane"/>
    <property type="evidence" value="ECO:0007669"/>
    <property type="project" value="TreeGrafter"/>
</dbReference>
<feature type="transmembrane region" description="Helical" evidence="13">
    <location>
        <begin position="250"/>
        <end position="271"/>
    </location>
</feature>
<keyword evidence="6 11" id="KW-0863">Zinc-finger</keyword>
<dbReference type="SMART" id="SM00184">
    <property type="entry name" value="RING"/>
    <property type="match status" value="1"/>
</dbReference>
<dbReference type="GO" id="GO:0016567">
    <property type="term" value="P:protein ubiquitination"/>
    <property type="evidence" value="ECO:0007669"/>
    <property type="project" value="TreeGrafter"/>
</dbReference>
<organism evidence="16 17">
    <name type="scientific">Dioscorea cayennensis subsp. rotundata</name>
    <name type="common">White Guinea yam</name>
    <name type="synonym">Dioscorea rotundata</name>
    <dbReference type="NCBI Taxonomy" id="55577"/>
    <lineage>
        <taxon>Eukaryota</taxon>
        <taxon>Viridiplantae</taxon>
        <taxon>Streptophyta</taxon>
        <taxon>Embryophyta</taxon>
        <taxon>Tracheophyta</taxon>
        <taxon>Spermatophyta</taxon>
        <taxon>Magnoliopsida</taxon>
        <taxon>Liliopsida</taxon>
        <taxon>Dioscoreales</taxon>
        <taxon>Dioscoreaceae</taxon>
        <taxon>Dioscorea</taxon>
    </lineage>
</organism>
<dbReference type="PANTHER" id="PTHR15067">
    <property type="entry name" value="E3 UBIQUITIN-PROTEIN LIGASE RNF8"/>
    <property type="match status" value="1"/>
</dbReference>
<evidence type="ECO:0000256" key="6">
    <source>
        <dbReference type="ARBA" id="ARBA00022771"/>
    </source>
</evidence>
<keyword evidence="9 13" id="KW-1133">Transmembrane helix</keyword>
<evidence type="ECO:0000256" key="13">
    <source>
        <dbReference type="SAM" id="Phobius"/>
    </source>
</evidence>
<evidence type="ECO:0000256" key="1">
    <source>
        <dbReference type="ARBA" id="ARBA00004141"/>
    </source>
</evidence>
<feature type="transmembrane region" description="Helical" evidence="13">
    <location>
        <begin position="112"/>
        <end position="132"/>
    </location>
</feature>
<evidence type="ECO:0000256" key="5">
    <source>
        <dbReference type="ARBA" id="ARBA00022723"/>
    </source>
</evidence>
<evidence type="ECO:0000256" key="2">
    <source>
        <dbReference type="ARBA" id="ARBA00004906"/>
    </source>
</evidence>
<keyword evidence="7" id="KW-0833">Ubl conjugation pathway</keyword>
<feature type="transmembrane region" description="Helical" evidence="13">
    <location>
        <begin position="90"/>
        <end position="106"/>
    </location>
</feature>
<evidence type="ECO:0000256" key="9">
    <source>
        <dbReference type="ARBA" id="ARBA00022989"/>
    </source>
</evidence>
<dbReference type="Proteomes" id="UP001515500">
    <property type="component" value="Chromosome 4"/>
</dbReference>
<dbReference type="SMART" id="SM00546">
    <property type="entry name" value="CUE"/>
    <property type="match status" value="1"/>
</dbReference>
<dbReference type="PANTHER" id="PTHR15067:SF4">
    <property type="entry name" value="E3 UBIQUITIN-PROTEIN LIGASE RNF8"/>
    <property type="match status" value="1"/>
</dbReference>
<feature type="domain" description="CUE" evidence="15">
    <location>
        <begin position="533"/>
        <end position="574"/>
    </location>
</feature>
<dbReference type="GO" id="GO:0000151">
    <property type="term" value="C:ubiquitin ligase complex"/>
    <property type="evidence" value="ECO:0007669"/>
    <property type="project" value="TreeGrafter"/>
</dbReference>
<dbReference type="GO" id="GO:0008270">
    <property type="term" value="F:zinc ion binding"/>
    <property type="evidence" value="ECO:0007669"/>
    <property type="project" value="UniProtKB-KW"/>
</dbReference>
<reference evidence="17" key="1">
    <citation type="submission" date="2025-08" db="UniProtKB">
        <authorList>
            <consortium name="RefSeq"/>
        </authorList>
    </citation>
    <scope>IDENTIFICATION</scope>
</reference>
<evidence type="ECO:0000256" key="11">
    <source>
        <dbReference type="PROSITE-ProRule" id="PRU00175"/>
    </source>
</evidence>
<dbReference type="InterPro" id="IPR003892">
    <property type="entry name" value="CUE"/>
</dbReference>
<comment type="pathway">
    <text evidence="2">Protein modification; protein ubiquitination.</text>
</comment>
<dbReference type="Pfam" id="PF25563">
    <property type="entry name" value="TPR_SYVN1_N"/>
    <property type="match status" value="1"/>
</dbReference>
<name>A0AB40B4K1_DIOCR</name>
<feature type="transmembrane region" description="Helical" evidence="13">
    <location>
        <begin position="6"/>
        <end position="24"/>
    </location>
</feature>
<evidence type="ECO:0000256" key="3">
    <source>
        <dbReference type="ARBA" id="ARBA00022679"/>
    </source>
</evidence>
<evidence type="ECO:0000259" key="15">
    <source>
        <dbReference type="PROSITE" id="PS51140"/>
    </source>
</evidence>
<dbReference type="GO" id="GO:0043130">
    <property type="term" value="F:ubiquitin binding"/>
    <property type="evidence" value="ECO:0007669"/>
    <property type="project" value="InterPro"/>
</dbReference>
<evidence type="ECO:0000256" key="4">
    <source>
        <dbReference type="ARBA" id="ARBA00022692"/>
    </source>
</evidence>
<dbReference type="SUPFAM" id="SSF57850">
    <property type="entry name" value="RING/U-box"/>
    <property type="match status" value="1"/>
</dbReference>
<evidence type="ECO:0000256" key="7">
    <source>
        <dbReference type="ARBA" id="ARBA00022786"/>
    </source>
</evidence>
<dbReference type="CDD" id="cd16455">
    <property type="entry name" value="RING-H2_AMFR"/>
    <property type="match status" value="1"/>
</dbReference>
<evidence type="ECO:0000313" key="17">
    <source>
        <dbReference type="RefSeq" id="XP_039122182.1"/>
    </source>
</evidence>
<evidence type="ECO:0000259" key="14">
    <source>
        <dbReference type="PROSITE" id="PS50089"/>
    </source>
</evidence>
<dbReference type="InterPro" id="IPR013083">
    <property type="entry name" value="Znf_RING/FYVE/PHD"/>
</dbReference>
<comment type="subcellular location">
    <subcellularLocation>
        <location evidence="1">Membrane</location>
        <topology evidence="1">Multi-pass membrane protein</topology>
    </subcellularLocation>
</comment>
<dbReference type="Pfam" id="PF13639">
    <property type="entry name" value="zf-RING_2"/>
    <property type="match status" value="1"/>
</dbReference>
<protein>
    <submittedName>
        <fullName evidence="17">E3 ubiquitin protein ligase RIN2-like</fullName>
    </submittedName>
</protein>